<feature type="signal peptide" evidence="2">
    <location>
        <begin position="1"/>
        <end position="22"/>
    </location>
</feature>
<reference evidence="3 4" key="1">
    <citation type="submission" date="2019-07" db="EMBL/GenBank/DDBJ databases">
        <title>Chromosome genome assembly for large yellow croaker.</title>
        <authorList>
            <person name="Xiao S."/>
        </authorList>
    </citation>
    <scope>NUCLEOTIDE SEQUENCE [LARGE SCALE GENOMIC DNA]</scope>
    <source>
        <strain evidence="3">JMULYC20181020</strain>
        <tissue evidence="3">Muscle</tissue>
    </source>
</reference>
<proteinExistence type="predicted"/>
<feature type="compositionally biased region" description="Polar residues" evidence="1">
    <location>
        <begin position="170"/>
        <end position="180"/>
    </location>
</feature>
<protein>
    <recommendedName>
        <fullName evidence="5">Enamelin</fullName>
    </recommendedName>
</protein>
<dbReference type="OrthoDB" id="8446778at2759"/>
<dbReference type="AlphaFoldDB" id="A0A6G0HVQ3"/>
<feature type="chain" id="PRO_5026186138" description="Enamelin" evidence="2">
    <location>
        <begin position="23"/>
        <end position="377"/>
    </location>
</feature>
<comment type="caution">
    <text evidence="3">The sequence shown here is derived from an EMBL/GenBank/DDBJ whole genome shotgun (WGS) entry which is preliminary data.</text>
</comment>
<evidence type="ECO:0000256" key="1">
    <source>
        <dbReference type="SAM" id="MobiDB-lite"/>
    </source>
</evidence>
<evidence type="ECO:0008006" key="5">
    <source>
        <dbReference type="Google" id="ProtNLM"/>
    </source>
</evidence>
<sequence length="377" mass="41126">MALRLLLGVSWICFLVFNGSDGSPAIKGYGYPHKSDMRNMAEEYTLTSPTSDESNFQDSNNQLTDPVYTSYNTPTVAQQPTWTPYGQNLPNTPSNRQVDRLINGMPRDWGQENLDKPIVFPLSSNLAKPQPGPVQPQSTSFSVSTNNMPNPLSTGASTQYASHAYHDPPSNFQAGESPNLSLQPEPMDSGYGVVDFNAGSSAAGGSVPHLVYEDVFQYPETQSSDSISNTAGGYGQADVSRESSTGYISTYNEPSFPHYPANVGPQYPVFQPWRWLATPGGISGHSGQPAYQPHVEISQQPQKTFDTKKDEVNQRVSEPIPPPSYIVQSRNSYARGRELSGKTKYNPESYPLPSLKGPAPSQPATPKNVKNPDGAKW</sequence>
<name>A0A6G0HVQ3_LARCR</name>
<dbReference type="EMBL" id="REGW02000018">
    <property type="protein sequence ID" value="KAE8283167.1"/>
    <property type="molecule type" value="Genomic_DNA"/>
</dbReference>
<keyword evidence="4" id="KW-1185">Reference proteome</keyword>
<dbReference type="Proteomes" id="UP000424527">
    <property type="component" value="Unassembled WGS sequence"/>
</dbReference>
<feature type="region of interest" description="Disordered" evidence="1">
    <location>
        <begin position="297"/>
        <end position="377"/>
    </location>
</feature>
<evidence type="ECO:0000313" key="3">
    <source>
        <dbReference type="EMBL" id="KAE8283167.1"/>
    </source>
</evidence>
<feature type="region of interest" description="Disordered" evidence="1">
    <location>
        <begin position="154"/>
        <end position="180"/>
    </location>
</feature>
<keyword evidence="2" id="KW-0732">Signal</keyword>
<evidence type="ECO:0000313" key="4">
    <source>
        <dbReference type="Proteomes" id="UP000424527"/>
    </source>
</evidence>
<dbReference type="KEGG" id="lco:104918809"/>
<evidence type="ECO:0000256" key="2">
    <source>
        <dbReference type="SAM" id="SignalP"/>
    </source>
</evidence>
<organism evidence="3 4">
    <name type="scientific">Larimichthys crocea</name>
    <name type="common">Large yellow croaker</name>
    <name type="synonym">Pseudosciaena crocea</name>
    <dbReference type="NCBI Taxonomy" id="215358"/>
    <lineage>
        <taxon>Eukaryota</taxon>
        <taxon>Metazoa</taxon>
        <taxon>Chordata</taxon>
        <taxon>Craniata</taxon>
        <taxon>Vertebrata</taxon>
        <taxon>Euteleostomi</taxon>
        <taxon>Actinopterygii</taxon>
        <taxon>Neopterygii</taxon>
        <taxon>Teleostei</taxon>
        <taxon>Neoteleostei</taxon>
        <taxon>Acanthomorphata</taxon>
        <taxon>Eupercaria</taxon>
        <taxon>Sciaenidae</taxon>
        <taxon>Larimichthys</taxon>
    </lineage>
</organism>
<accession>A0A6G0HVQ3</accession>
<gene>
    <name evidence="3" type="ORF">D5F01_LYC18568</name>
</gene>